<accession>A0A1N7LLX5</accession>
<dbReference type="RefSeq" id="WP_076514950.1">
    <property type="nucleotide sequence ID" value="NZ_FTOH01000004.1"/>
</dbReference>
<evidence type="ECO:0000313" key="1">
    <source>
        <dbReference type="EMBL" id="SIS74838.1"/>
    </source>
</evidence>
<dbReference type="Gene3D" id="3.40.50.10320">
    <property type="entry name" value="LmbE-like"/>
    <property type="match status" value="1"/>
</dbReference>
<protein>
    <submittedName>
        <fullName evidence="1">N-acetylglucosaminyl deacetylase, LmbE family</fullName>
    </submittedName>
</protein>
<keyword evidence="2" id="KW-1185">Reference proteome</keyword>
<name>A0A1N7LLX5_9GAMM</name>
<dbReference type="EMBL" id="FTOH01000004">
    <property type="protein sequence ID" value="SIS74838.1"/>
    <property type="molecule type" value="Genomic_DNA"/>
</dbReference>
<dbReference type="PANTHER" id="PTHR12993:SF11">
    <property type="entry name" value="N-ACETYLGLUCOSAMINYL-PHOSPHATIDYLINOSITOL DE-N-ACETYLASE"/>
    <property type="match status" value="1"/>
</dbReference>
<dbReference type="STRING" id="484498.SAMN05421686_10479"/>
<dbReference type="PANTHER" id="PTHR12993">
    <property type="entry name" value="N-ACETYLGLUCOSAMINYL-PHOSPHATIDYLINOSITOL DE-N-ACETYLASE-RELATED"/>
    <property type="match status" value="1"/>
</dbReference>
<reference evidence="2" key="1">
    <citation type="submission" date="2017-01" db="EMBL/GenBank/DDBJ databases">
        <authorList>
            <person name="Varghese N."/>
            <person name="Submissions S."/>
        </authorList>
    </citation>
    <scope>NUCLEOTIDE SEQUENCE [LARGE SCALE GENOMIC DNA]</scope>
    <source>
        <strain evidence="2">DSM 24913</strain>
    </source>
</reference>
<organism evidence="1 2">
    <name type="scientific">Thalassolituus maritimus</name>
    <dbReference type="NCBI Taxonomy" id="484498"/>
    <lineage>
        <taxon>Bacteria</taxon>
        <taxon>Pseudomonadati</taxon>
        <taxon>Pseudomonadota</taxon>
        <taxon>Gammaproteobacteria</taxon>
        <taxon>Oceanospirillales</taxon>
        <taxon>Oceanospirillaceae</taxon>
        <taxon>Thalassolituus</taxon>
    </lineage>
</organism>
<dbReference type="InterPro" id="IPR024078">
    <property type="entry name" value="LmbE-like_dom_sf"/>
</dbReference>
<evidence type="ECO:0000313" key="2">
    <source>
        <dbReference type="Proteomes" id="UP000185639"/>
    </source>
</evidence>
<dbReference type="OrthoDB" id="9790023at2"/>
<dbReference type="SUPFAM" id="SSF102588">
    <property type="entry name" value="LmbE-like"/>
    <property type="match status" value="1"/>
</dbReference>
<gene>
    <name evidence="1" type="ORF">SAMN05421686_10479</name>
</gene>
<dbReference type="AlphaFoldDB" id="A0A1N7LLX5"/>
<sequence>MSEIVLVVAAHPDDEVLGCGGTIARHVAAGDQVHVLFMADGEASREEADIRQRRLAANNCADALGISERIFLDWPDNKLDSVPLLDVVQSLEPHIRRLNPSIIYTHFSGDLNIDHRVTAQAVMTACRPQPGSLPALKRILSFEVLSSTEWSMNEVFAPNYWIDISDTLEKKMLALAPYDSEMREYPHTRSYQNVRQLAGLRGASVGVEYAEAFVLLRAVEKSV</sequence>
<proteinExistence type="predicted"/>
<dbReference type="Proteomes" id="UP000185639">
    <property type="component" value="Unassembled WGS sequence"/>
</dbReference>
<dbReference type="Pfam" id="PF02585">
    <property type="entry name" value="PIG-L"/>
    <property type="match status" value="1"/>
</dbReference>
<dbReference type="GO" id="GO:0016811">
    <property type="term" value="F:hydrolase activity, acting on carbon-nitrogen (but not peptide) bonds, in linear amides"/>
    <property type="evidence" value="ECO:0007669"/>
    <property type="project" value="TreeGrafter"/>
</dbReference>
<dbReference type="InterPro" id="IPR003737">
    <property type="entry name" value="GlcNAc_PI_deacetylase-related"/>
</dbReference>